<organism evidence="1 2">
    <name type="scientific">Rickettsia asiatica</name>
    <dbReference type="NCBI Taxonomy" id="238800"/>
    <lineage>
        <taxon>Bacteria</taxon>
        <taxon>Pseudomonadati</taxon>
        <taxon>Pseudomonadota</taxon>
        <taxon>Alphaproteobacteria</taxon>
        <taxon>Rickettsiales</taxon>
        <taxon>Rickettsiaceae</taxon>
        <taxon>Rickettsieae</taxon>
        <taxon>Rickettsia</taxon>
        <taxon>spotted fever group</taxon>
    </lineage>
</organism>
<evidence type="ECO:0000313" key="1">
    <source>
        <dbReference type="EMBL" id="BBJ32217.1"/>
    </source>
</evidence>
<sequence length="81" mass="8755">MSKQSGDMDALAALQRIKTKTTTLSNEIKSQPMNNMVSSPNSTGATYLTVDQTFDKMHNDYAAQQTTLVGKGAKKGVCEII</sequence>
<proteinExistence type="predicted"/>
<name>A0A510GHM5_9RICK</name>
<accession>A0A510GHM5</accession>
<evidence type="ECO:0000313" key="2">
    <source>
        <dbReference type="Proteomes" id="UP000321183"/>
    </source>
</evidence>
<keyword evidence="2" id="KW-1185">Reference proteome</keyword>
<dbReference type="AlphaFoldDB" id="A0A510GHM5"/>
<reference evidence="1 2" key="1">
    <citation type="submission" date="2019-04" db="EMBL/GenBank/DDBJ databases">
        <title>Draft genome sequence of Rickettsia asiatica Maytaro1284.</title>
        <authorList>
            <person name="Thu M."/>
            <person name="Qiu Y."/>
            <person name="Nakao R."/>
        </authorList>
    </citation>
    <scope>NUCLEOTIDE SEQUENCE [LARGE SCALE GENOMIC DNA]</scope>
    <source>
        <strain evidence="1 2">Maytaro1284</strain>
    </source>
</reference>
<dbReference type="Proteomes" id="UP000321183">
    <property type="component" value="Chromosome"/>
</dbReference>
<protein>
    <submittedName>
        <fullName evidence="1">Uncharacterized protein</fullName>
    </submittedName>
</protein>
<dbReference type="EMBL" id="AP019563">
    <property type="protein sequence ID" value="BBJ32217.1"/>
    <property type="molecule type" value="Genomic_DNA"/>
</dbReference>
<dbReference type="RefSeq" id="WP_147143503.1">
    <property type="nucleotide sequence ID" value="NZ_AP019563.1"/>
</dbReference>
<dbReference type="KEGG" id="ras:RAS_13260"/>
<gene>
    <name evidence="1" type="ORF">RAS_13260</name>
</gene>